<sequence length="98" mass="10877">TPTVRLEGYSSEQIGYHSYLLVDAGLAAGMDGSNLDDVVPQFCLNNLTWEGHEFLDAARDETHWNKTKDMFARVGGFSLPLALEFLLQLMKQKLGASD</sequence>
<proteinExistence type="predicted"/>
<feature type="non-terminal residue" evidence="1">
    <location>
        <position position="1"/>
    </location>
</feature>
<organism evidence="1">
    <name type="scientific">marine sediment metagenome</name>
    <dbReference type="NCBI Taxonomy" id="412755"/>
    <lineage>
        <taxon>unclassified sequences</taxon>
        <taxon>metagenomes</taxon>
        <taxon>ecological metagenomes</taxon>
    </lineage>
</organism>
<evidence type="ECO:0008006" key="2">
    <source>
        <dbReference type="Google" id="ProtNLM"/>
    </source>
</evidence>
<dbReference type="InterPro" id="IPR019650">
    <property type="entry name" value="DUF2513"/>
</dbReference>
<protein>
    <recommendedName>
        <fullName evidence="2">DUF2513 domain-containing protein</fullName>
    </recommendedName>
</protein>
<accession>A0A0F8Y539</accession>
<comment type="caution">
    <text evidence="1">The sequence shown here is derived from an EMBL/GenBank/DDBJ whole genome shotgun (WGS) entry which is preliminary data.</text>
</comment>
<gene>
    <name evidence="1" type="ORF">LCGC14_2864380</name>
</gene>
<dbReference type="Pfam" id="PF10711">
    <property type="entry name" value="DUF2513"/>
    <property type="match status" value="1"/>
</dbReference>
<dbReference type="AlphaFoldDB" id="A0A0F8Y539"/>
<reference evidence="1" key="1">
    <citation type="journal article" date="2015" name="Nature">
        <title>Complex archaea that bridge the gap between prokaryotes and eukaryotes.</title>
        <authorList>
            <person name="Spang A."/>
            <person name="Saw J.H."/>
            <person name="Jorgensen S.L."/>
            <person name="Zaremba-Niedzwiedzka K."/>
            <person name="Martijn J."/>
            <person name="Lind A.E."/>
            <person name="van Eijk R."/>
            <person name="Schleper C."/>
            <person name="Guy L."/>
            <person name="Ettema T.J."/>
        </authorList>
    </citation>
    <scope>NUCLEOTIDE SEQUENCE</scope>
</reference>
<dbReference type="EMBL" id="LAZR01055437">
    <property type="protein sequence ID" value="KKK76368.1"/>
    <property type="molecule type" value="Genomic_DNA"/>
</dbReference>
<name>A0A0F8Y539_9ZZZZ</name>
<evidence type="ECO:0000313" key="1">
    <source>
        <dbReference type="EMBL" id="KKK76368.1"/>
    </source>
</evidence>